<name>A0ABU7LT31_9PROT</name>
<dbReference type="InterPro" id="IPR003594">
    <property type="entry name" value="HATPase_dom"/>
</dbReference>
<evidence type="ECO:0000256" key="2">
    <source>
        <dbReference type="ARBA" id="ARBA00004370"/>
    </source>
</evidence>
<evidence type="ECO:0000256" key="9">
    <source>
        <dbReference type="ARBA" id="ARBA00023012"/>
    </source>
</evidence>
<dbReference type="SMART" id="SM00387">
    <property type="entry name" value="HATPase_c"/>
    <property type="match status" value="1"/>
</dbReference>
<evidence type="ECO:0000256" key="3">
    <source>
        <dbReference type="ARBA" id="ARBA00012438"/>
    </source>
</evidence>
<keyword evidence="9" id="KW-0902">Two-component regulatory system</keyword>
<dbReference type="PROSITE" id="PS50109">
    <property type="entry name" value="HIS_KIN"/>
    <property type="match status" value="1"/>
</dbReference>
<gene>
    <name evidence="14" type="ORF">V0U79_11840</name>
</gene>
<dbReference type="EMBL" id="JAZDRP010000008">
    <property type="protein sequence ID" value="MEE2527061.1"/>
    <property type="molecule type" value="Genomic_DNA"/>
</dbReference>
<dbReference type="PRINTS" id="PR00344">
    <property type="entry name" value="BCTRLSENSOR"/>
</dbReference>
<accession>A0ABU7LT31</accession>
<keyword evidence="4" id="KW-0597">Phosphoprotein</keyword>
<organism evidence="14 15">
    <name type="scientific">Hyphobacterium lacteum</name>
    <dbReference type="NCBI Taxonomy" id="3116575"/>
    <lineage>
        <taxon>Bacteria</taxon>
        <taxon>Pseudomonadati</taxon>
        <taxon>Pseudomonadota</taxon>
        <taxon>Alphaproteobacteria</taxon>
        <taxon>Maricaulales</taxon>
        <taxon>Maricaulaceae</taxon>
        <taxon>Hyphobacterium</taxon>
    </lineage>
</organism>
<evidence type="ECO:0000256" key="7">
    <source>
        <dbReference type="ARBA" id="ARBA00022777"/>
    </source>
</evidence>
<dbReference type="InterPro" id="IPR036890">
    <property type="entry name" value="HATPase_C_sf"/>
</dbReference>
<feature type="transmembrane region" description="Helical" evidence="11">
    <location>
        <begin position="175"/>
        <end position="196"/>
    </location>
</feature>
<dbReference type="InterPro" id="IPR036097">
    <property type="entry name" value="HisK_dim/P_sf"/>
</dbReference>
<dbReference type="Gene3D" id="1.10.287.130">
    <property type="match status" value="1"/>
</dbReference>
<comment type="caution">
    <text evidence="14">The sequence shown here is derived from an EMBL/GenBank/DDBJ whole genome shotgun (WGS) entry which is preliminary data.</text>
</comment>
<dbReference type="InterPro" id="IPR005467">
    <property type="entry name" value="His_kinase_dom"/>
</dbReference>
<evidence type="ECO:0000256" key="1">
    <source>
        <dbReference type="ARBA" id="ARBA00000085"/>
    </source>
</evidence>
<dbReference type="PANTHER" id="PTHR45436">
    <property type="entry name" value="SENSOR HISTIDINE KINASE YKOH"/>
    <property type="match status" value="1"/>
</dbReference>
<evidence type="ECO:0000256" key="6">
    <source>
        <dbReference type="ARBA" id="ARBA00022692"/>
    </source>
</evidence>
<dbReference type="InterPro" id="IPR004358">
    <property type="entry name" value="Sig_transdc_His_kin-like_C"/>
</dbReference>
<keyword evidence="5 14" id="KW-0808">Transferase</keyword>
<dbReference type="PANTHER" id="PTHR45436:SF5">
    <property type="entry name" value="SENSOR HISTIDINE KINASE TRCS"/>
    <property type="match status" value="1"/>
</dbReference>
<dbReference type="Proteomes" id="UP001354971">
    <property type="component" value="Unassembled WGS sequence"/>
</dbReference>
<evidence type="ECO:0000256" key="10">
    <source>
        <dbReference type="ARBA" id="ARBA00023136"/>
    </source>
</evidence>
<evidence type="ECO:0000256" key="5">
    <source>
        <dbReference type="ARBA" id="ARBA00022679"/>
    </source>
</evidence>
<feature type="domain" description="HAMP" evidence="13">
    <location>
        <begin position="199"/>
        <end position="250"/>
    </location>
</feature>
<feature type="domain" description="Histidine kinase" evidence="12">
    <location>
        <begin position="258"/>
        <end position="459"/>
    </location>
</feature>
<dbReference type="Gene3D" id="3.30.565.10">
    <property type="entry name" value="Histidine kinase-like ATPase, C-terminal domain"/>
    <property type="match status" value="1"/>
</dbReference>
<evidence type="ECO:0000259" key="13">
    <source>
        <dbReference type="PROSITE" id="PS50885"/>
    </source>
</evidence>
<dbReference type="InterPro" id="IPR050428">
    <property type="entry name" value="TCS_sensor_his_kinase"/>
</dbReference>
<dbReference type="GO" id="GO:0004673">
    <property type="term" value="F:protein histidine kinase activity"/>
    <property type="evidence" value="ECO:0007669"/>
    <property type="project" value="UniProtKB-EC"/>
</dbReference>
<feature type="transmembrane region" description="Helical" evidence="11">
    <location>
        <begin position="12"/>
        <end position="35"/>
    </location>
</feature>
<protein>
    <recommendedName>
        <fullName evidence="3">histidine kinase</fullName>
        <ecNumber evidence="3">2.7.13.3</ecNumber>
    </recommendedName>
</protein>
<dbReference type="Pfam" id="PF02518">
    <property type="entry name" value="HATPase_c"/>
    <property type="match status" value="1"/>
</dbReference>
<keyword evidence="7 14" id="KW-0418">Kinase</keyword>
<evidence type="ECO:0000256" key="8">
    <source>
        <dbReference type="ARBA" id="ARBA00022989"/>
    </source>
</evidence>
<dbReference type="SUPFAM" id="SSF47384">
    <property type="entry name" value="Homodimeric domain of signal transducing histidine kinase"/>
    <property type="match status" value="1"/>
</dbReference>
<evidence type="ECO:0000259" key="12">
    <source>
        <dbReference type="PROSITE" id="PS50109"/>
    </source>
</evidence>
<keyword evidence="8 11" id="KW-1133">Transmembrane helix</keyword>
<keyword evidence="10 11" id="KW-0472">Membrane</keyword>
<dbReference type="InterPro" id="IPR003660">
    <property type="entry name" value="HAMP_dom"/>
</dbReference>
<proteinExistence type="predicted"/>
<comment type="subcellular location">
    <subcellularLocation>
        <location evidence="2">Membrane</location>
    </subcellularLocation>
</comment>
<keyword evidence="6 11" id="KW-0812">Transmembrane</keyword>
<keyword evidence="15" id="KW-1185">Reference proteome</keyword>
<dbReference type="RefSeq" id="WP_330199725.1">
    <property type="nucleotide sequence ID" value="NZ_JAZDRP010000008.1"/>
</dbReference>
<evidence type="ECO:0000256" key="4">
    <source>
        <dbReference type="ARBA" id="ARBA00022553"/>
    </source>
</evidence>
<dbReference type="SUPFAM" id="SSF55874">
    <property type="entry name" value="ATPase domain of HSP90 chaperone/DNA topoisomerase II/histidine kinase"/>
    <property type="match status" value="1"/>
</dbReference>
<reference evidence="14 15" key="1">
    <citation type="submission" date="2024-01" db="EMBL/GenBank/DDBJ databases">
        <title>Hyphobacterium bacterium isolated from marine sediment.</title>
        <authorList>
            <person name="Zhao S."/>
        </authorList>
    </citation>
    <scope>NUCLEOTIDE SEQUENCE [LARGE SCALE GENOMIC DNA]</scope>
    <source>
        <strain evidence="15">HN65</strain>
    </source>
</reference>
<evidence type="ECO:0000256" key="11">
    <source>
        <dbReference type="SAM" id="Phobius"/>
    </source>
</evidence>
<evidence type="ECO:0000313" key="15">
    <source>
        <dbReference type="Proteomes" id="UP001354971"/>
    </source>
</evidence>
<dbReference type="PROSITE" id="PS50885">
    <property type="entry name" value="HAMP"/>
    <property type="match status" value="1"/>
</dbReference>
<dbReference type="EC" id="2.7.13.3" evidence="3"/>
<comment type="catalytic activity">
    <reaction evidence="1">
        <text>ATP + protein L-histidine = ADP + protein N-phospho-L-histidine.</text>
        <dbReference type="EC" id="2.7.13.3"/>
    </reaction>
</comment>
<sequence>MKPARRSLVRRLVATSAILILVALIVAALGLTALFRESVLRTLDDRLTAAVSNIVATAEPTEDGGIEPTRLPPDPRYERIFSGRYWQINRLGPEGLGPVVGNSRSVWDEPIEVEPRFASRLIENFGQPVTYDVKGPDRQLLRVIGQAIELPGDGGQILVLAAEDRRPADAEVRRFAMVSIGIFLVFGIALAAGVILQVRIGLGPVFAMQKAVADVREGRSQKVEGDFPVELQPLGDELNSLLDHSREVVERARTHVGNLAHALKTPIAVLINETSMDNGDLSKLVRRQTETMSRQVDHHLRRARAAAHAKAIGARCSVDRVVDDISRTLNKIYARQGKSVSAEGMPGLDFRGERQDLEEMVGNLADNACKWAASAVTIEYGVRDDGNIFISVEDDGPGMDAAQREQALKRGVRLDEEAPGTGLGLSIVVDLASVYGGELELGVADAGGLSARLILPGNRDK</sequence>
<evidence type="ECO:0000313" key="14">
    <source>
        <dbReference type="EMBL" id="MEE2527061.1"/>
    </source>
</evidence>